<evidence type="ECO:0000256" key="1">
    <source>
        <dbReference type="SAM" id="MobiDB-lite"/>
    </source>
</evidence>
<proteinExistence type="predicted"/>
<protein>
    <submittedName>
        <fullName evidence="2">Uncharacterized protein</fullName>
    </submittedName>
</protein>
<feature type="compositionally biased region" description="Acidic residues" evidence="1">
    <location>
        <begin position="90"/>
        <end position="103"/>
    </location>
</feature>
<feature type="region of interest" description="Disordered" evidence="1">
    <location>
        <begin position="88"/>
        <end position="115"/>
    </location>
</feature>
<organism evidence="2 3">
    <name type="scientific">Candidatus Scalindua japonica</name>
    <dbReference type="NCBI Taxonomy" id="1284222"/>
    <lineage>
        <taxon>Bacteria</taxon>
        <taxon>Pseudomonadati</taxon>
        <taxon>Planctomycetota</taxon>
        <taxon>Candidatus Brocadiia</taxon>
        <taxon>Candidatus Brocadiales</taxon>
        <taxon>Candidatus Scalinduaceae</taxon>
        <taxon>Candidatus Scalindua</taxon>
    </lineage>
</organism>
<dbReference type="AlphaFoldDB" id="A0A286TW31"/>
<gene>
    <name evidence="2" type="ORF">SCALIN_C05_0188</name>
</gene>
<dbReference type="EMBL" id="BAOS01000005">
    <property type="protein sequence ID" value="GAX60103.1"/>
    <property type="molecule type" value="Genomic_DNA"/>
</dbReference>
<dbReference type="SUPFAM" id="SSF52058">
    <property type="entry name" value="L domain-like"/>
    <property type="match status" value="1"/>
</dbReference>
<name>A0A286TW31_9BACT</name>
<evidence type="ECO:0000313" key="3">
    <source>
        <dbReference type="Proteomes" id="UP000218542"/>
    </source>
</evidence>
<sequence>MTDLNMLVAAGNQIVDISPLSGMTNLTLVDLFNNPLNREAYCISIPLITSNNPGINFTYDPNPNPSLDCNDYDGDGLRNTVETNTGIFVNEDDTGTDLDNADSDGDRMTDGDSGNSVVILNW</sequence>
<accession>A0A286TW31</accession>
<keyword evidence="3" id="KW-1185">Reference proteome</keyword>
<dbReference type="Proteomes" id="UP000218542">
    <property type="component" value="Unassembled WGS sequence"/>
</dbReference>
<comment type="caution">
    <text evidence="2">The sequence shown here is derived from an EMBL/GenBank/DDBJ whole genome shotgun (WGS) entry which is preliminary data.</text>
</comment>
<dbReference type="OrthoDB" id="7844704at2"/>
<reference evidence="3" key="1">
    <citation type="journal article" date="2017" name="Environ. Microbiol. Rep.">
        <title>Genetic Diversity of Marine Anaerobic Ammonium-Oxidizing Bacteria as Revealed by Genomic and Proteomic Analyses of 'Candidatus Scalindua japonica'.</title>
        <authorList>
            <person name="Oshiki M."/>
            <person name="Mizuto K."/>
            <person name="Kimura Z."/>
            <person name="Kindaichi T."/>
            <person name="Satoh H."/>
            <person name="Okabe S."/>
        </authorList>
    </citation>
    <scope>NUCLEOTIDE SEQUENCE [LARGE SCALE GENOMIC DNA]</scope>
    <source>
        <strain evidence="3">husup-a2</strain>
    </source>
</reference>
<evidence type="ECO:0000313" key="2">
    <source>
        <dbReference type="EMBL" id="GAX60103.1"/>
    </source>
</evidence>
<dbReference type="RefSeq" id="WP_096893365.1">
    <property type="nucleotide sequence ID" value="NZ_BAOS01000005.1"/>
</dbReference>